<dbReference type="Gene3D" id="3.20.20.70">
    <property type="entry name" value="Aldolase class I"/>
    <property type="match status" value="1"/>
</dbReference>
<protein>
    <submittedName>
        <fullName evidence="1">Type I 3-dehydroquinate dehydratase</fullName>
    </submittedName>
</protein>
<dbReference type="SUPFAM" id="SSF51569">
    <property type="entry name" value="Aldolase"/>
    <property type="match status" value="1"/>
</dbReference>
<comment type="caution">
    <text evidence="1">The sequence shown here is derived from an EMBL/GenBank/DDBJ whole genome shotgun (WGS) entry which is preliminary data.</text>
</comment>
<evidence type="ECO:0000313" key="2">
    <source>
        <dbReference type="Proteomes" id="UP001524473"/>
    </source>
</evidence>
<keyword evidence="2" id="KW-1185">Reference proteome</keyword>
<sequence>MVQADTPRRIQELMDCSALEGAEAFGIQFERLRPEFRTGEVYRQLFARTDGRPVYVTNYRSAQNRGKTDDMLARELLELAGCGADLCDVMGDYFDRRPDEAAVDRAAIHRQLRLIEALHERGAKVLMSSHIHKFTPAQRVLEIALEHQKRGADISKIVTGAQTMDEQVENLKIILMLKRELQIPFLFLCGGQCGILRRIGGELGCCMYLCVHEHDGFATPVQPLLRDVKTMRELLGRPAYEIQQQDCPCNGSGSGNRTGGCEDAGVGRRGCGTA</sequence>
<evidence type="ECO:0000313" key="1">
    <source>
        <dbReference type="EMBL" id="MCQ4841261.1"/>
    </source>
</evidence>
<dbReference type="Proteomes" id="UP001524473">
    <property type="component" value="Unassembled WGS sequence"/>
</dbReference>
<name>A0ABT1S2V2_9FIRM</name>
<dbReference type="RefSeq" id="WP_242871043.1">
    <property type="nucleotide sequence ID" value="NZ_CABKVV010000006.1"/>
</dbReference>
<proteinExistence type="predicted"/>
<reference evidence="1 2" key="1">
    <citation type="submission" date="2022-06" db="EMBL/GenBank/DDBJ databases">
        <title>Isolation of gut microbiota from human fecal samples.</title>
        <authorList>
            <person name="Pamer E.G."/>
            <person name="Barat B."/>
            <person name="Waligurski E."/>
            <person name="Medina S."/>
            <person name="Paddock L."/>
            <person name="Mostad J."/>
        </authorList>
    </citation>
    <scope>NUCLEOTIDE SEQUENCE [LARGE SCALE GENOMIC DNA]</scope>
    <source>
        <strain evidence="1 2">DFI.9.73</strain>
    </source>
</reference>
<dbReference type="InterPro" id="IPR013785">
    <property type="entry name" value="Aldolase_TIM"/>
</dbReference>
<dbReference type="GeneID" id="90530920"/>
<dbReference type="Pfam" id="PF01487">
    <property type="entry name" value="DHquinase_I"/>
    <property type="match status" value="1"/>
</dbReference>
<organism evidence="1 2">
    <name type="scientific">Neglectibacter timonensis</name>
    <dbReference type="NCBI Taxonomy" id="1776382"/>
    <lineage>
        <taxon>Bacteria</taxon>
        <taxon>Bacillati</taxon>
        <taxon>Bacillota</taxon>
        <taxon>Clostridia</taxon>
        <taxon>Eubacteriales</taxon>
        <taxon>Oscillospiraceae</taxon>
        <taxon>Neglectibacter</taxon>
    </lineage>
</organism>
<accession>A0ABT1S2V2</accession>
<gene>
    <name evidence="1" type="ORF">NE695_15205</name>
</gene>
<dbReference type="InterPro" id="IPR001381">
    <property type="entry name" value="DHquinase_I"/>
</dbReference>
<dbReference type="EMBL" id="JANFZH010000042">
    <property type="protein sequence ID" value="MCQ4841261.1"/>
    <property type="molecule type" value="Genomic_DNA"/>
</dbReference>